<reference evidence="3 4" key="1">
    <citation type="submission" date="2020-04" db="EMBL/GenBank/DDBJ databases">
        <authorList>
            <person name="Basu S."/>
            <person name="Maruthanayagam V."/>
            <person name="Chakraborty S."/>
            <person name="Pramanik A."/>
            <person name="Mukherjee J."/>
            <person name="Brink B."/>
        </authorList>
    </citation>
    <scope>NUCLEOTIDE SEQUENCE [LARGE SCALE GENOMIC DNA]</scope>
    <source>
        <strain evidence="3 4">AP17</strain>
    </source>
</reference>
<dbReference type="EMBL" id="CP051167">
    <property type="protein sequence ID" value="QIZ70820.1"/>
    <property type="molecule type" value="Genomic_DNA"/>
</dbReference>
<dbReference type="Pfam" id="PF00395">
    <property type="entry name" value="SLH"/>
    <property type="match status" value="3"/>
</dbReference>
<feature type="region of interest" description="Disordered" evidence="1">
    <location>
        <begin position="77"/>
        <end position="110"/>
    </location>
</feature>
<feature type="domain" description="SLH" evidence="2">
    <location>
        <begin position="291"/>
        <end position="355"/>
    </location>
</feature>
<accession>A0A6H1TY27</accession>
<feature type="domain" description="SLH" evidence="2">
    <location>
        <begin position="165"/>
        <end position="228"/>
    </location>
</feature>
<dbReference type="PANTHER" id="PTHR43308">
    <property type="entry name" value="OUTER MEMBRANE PROTEIN ALPHA-RELATED"/>
    <property type="match status" value="1"/>
</dbReference>
<organism evidence="3 4">
    <name type="scientific">Oxynema aestuarii AP17</name>
    <dbReference type="NCBI Taxonomy" id="2064643"/>
    <lineage>
        <taxon>Bacteria</taxon>
        <taxon>Bacillati</taxon>
        <taxon>Cyanobacteriota</taxon>
        <taxon>Cyanophyceae</taxon>
        <taxon>Oscillatoriophycideae</taxon>
        <taxon>Oscillatoriales</taxon>
        <taxon>Oscillatoriaceae</taxon>
        <taxon>Oxynema</taxon>
        <taxon>Oxynema aestuarii</taxon>
    </lineage>
</organism>
<evidence type="ECO:0000313" key="4">
    <source>
        <dbReference type="Proteomes" id="UP000500857"/>
    </source>
</evidence>
<proteinExistence type="predicted"/>
<dbReference type="KEGG" id="oxy:HCG48_09685"/>
<dbReference type="RefSeq" id="WP_168568975.1">
    <property type="nucleotide sequence ID" value="NZ_CP051167.1"/>
</dbReference>
<keyword evidence="4" id="KW-1185">Reference proteome</keyword>
<feature type="region of interest" description="Disordered" evidence="1">
    <location>
        <begin position="116"/>
        <end position="135"/>
    </location>
</feature>
<gene>
    <name evidence="3" type="ORF">HCG48_09685</name>
</gene>
<name>A0A6H1TY27_9CYAN</name>
<dbReference type="Proteomes" id="UP000500857">
    <property type="component" value="Chromosome"/>
</dbReference>
<dbReference type="InterPro" id="IPR051465">
    <property type="entry name" value="Cell_Envelope_Struct_Comp"/>
</dbReference>
<dbReference type="InterPro" id="IPR001119">
    <property type="entry name" value="SLH_dom"/>
</dbReference>
<feature type="compositionally biased region" description="Polar residues" evidence="1">
    <location>
        <begin position="118"/>
        <end position="133"/>
    </location>
</feature>
<evidence type="ECO:0000259" key="2">
    <source>
        <dbReference type="PROSITE" id="PS51272"/>
    </source>
</evidence>
<dbReference type="PANTHER" id="PTHR43308:SF5">
    <property type="entry name" value="S-LAYER PROTEIN _ PEPTIDOGLYCAN ENDO-BETA-N-ACETYLGLUCOSAMINIDASE"/>
    <property type="match status" value="1"/>
</dbReference>
<evidence type="ECO:0000256" key="1">
    <source>
        <dbReference type="SAM" id="MobiDB-lite"/>
    </source>
</evidence>
<protein>
    <submittedName>
        <fullName evidence="3">S-layer homology domain-containing protein</fullName>
    </submittedName>
</protein>
<evidence type="ECO:0000313" key="3">
    <source>
        <dbReference type="EMBL" id="QIZ70820.1"/>
    </source>
</evidence>
<dbReference type="AlphaFoldDB" id="A0A6H1TY27"/>
<feature type="domain" description="SLH" evidence="2">
    <location>
        <begin position="229"/>
        <end position="288"/>
    </location>
</feature>
<sequence length="634" mass="68395">MKMWKNRDRIEGERFGLWRYRYWILSVISLLGPLLCDRAIAFDNLSPEQSLEHSTVREDAIALSTQDRGMLENLQSESEAGETTQWDRIRPLTVAPPPESLTETPAPGERAIAPSVEQLGTPSRSLTALNNGDSGDLDRFDLQQIVETGDRVSPISPTADGSILAQRVTFPDIQNHWAQTFIEALAAREIVVGFPDGTFRPDLPIIRAEYAATLRKAFPVAKVRDAIAFNDVPTDYWGYNAVRDAYEIGFMEGYPNQLFRPNQNIPRVEALVSLATGLDLDPEDPIETILSNTFDDAAEIPNFARSQIAAATETGLVVNYPDSNTLNPNEAATRAEVAAFLYQALVQTGLMPALSEAETASRYVVRYEGAIADTDPSPERPTQTQDLAALRQRFLIDPEPQVQLIPTGIGGAAPGSSSGSPTAFGTNFGRAFVATGFQGRTRYTDEVDGTVSAGFGLGNSRENIGVEVTVSVLSLLGDDAGERGSVSFKVHRLLPNGFAIAGGVENAIVWGSTDAGTSGYGVVSKLFRLKESPAEPFSSITMSVGVGGGRFRSEDDFRNDEGSVNVFGSVGVRVLRPMSLIADWTGQDLTLGASFVPFRSIPLVITPAVTDITGNAGDGARFILGVGYGYQLPF</sequence>
<dbReference type="PROSITE" id="PS51272">
    <property type="entry name" value="SLH"/>
    <property type="match status" value="3"/>
</dbReference>